<keyword evidence="3" id="KW-1185">Reference proteome</keyword>
<feature type="signal peptide" evidence="1">
    <location>
        <begin position="1"/>
        <end position="32"/>
    </location>
</feature>
<proteinExistence type="predicted"/>
<name>A0A1M5BFB9_9SPHI</name>
<sequence>MKKTVKTPKRLQTAVFAMLMICTGLMSCSKQANVDEINAGPEKSSVINNADKKLLSGPIVAAHRANNLIKVDEIIAANVKSLEVDIFVGTRNNKPTLLVGHEAATATGQTLEEYFANLNQKMPDFEYLWLDCKDLNGAANEQVFMTTLNKMDSLYSIKSRVLVESQYISYLVNFKQQNWNVSYYCNWSSLSGKTPAQQLTILNGWHSSMTTYGIDGISYDATVDTPMKNYFINKTVGNQPVRMYAWALARYYGEANLATKLAVYNHLSVLLITFKSNNNT</sequence>
<evidence type="ECO:0000313" key="2">
    <source>
        <dbReference type="EMBL" id="SHF41136.1"/>
    </source>
</evidence>
<dbReference type="PROSITE" id="PS51257">
    <property type="entry name" value="PROKAR_LIPOPROTEIN"/>
    <property type="match status" value="1"/>
</dbReference>
<keyword evidence="1" id="KW-0732">Signal</keyword>
<feature type="chain" id="PRO_5012612411" evidence="1">
    <location>
        <begin position="33"/>
        <end position="280"/>
    </location>
</feature>
<dbReference type="RefSeq" id="WP_073231464.1">
    <property type="nucleotide sequence ID" value="NZ_FQUQ01000002.1"/>
</dbReference>
<dbReference type="EMBL" id="FQUQ01000002">
    <property type="protein sequence ID" value="SHF41136.1"/>
    <property type="molecule type" value="Genomic_DNA"/>
</dbReference>
<reference evidence="3" key="1">
    <citation type="submission" date="2016-11" db="EMBL/GenBank/DDBJ databases">
        <authorList>
            <person name="Varghese N."/>
            <person name="Submissions S."/>
        </authorList>
    </citation>
    <scope>NUCLEOTIDE SEQUENCE [LARGE SCALE GENOMIC DNA]</scope>
    <source>
        <strain evidence="3">DSM 16990</strain>
    </source>
</reference>
<dbReference type="Proteomes" id="UP000184287">
    <property type="component" value="Unassembled WGS sequence"/>
</dbReference>
<gene>
    <name evidence="2" type="ORF">SAMN04488522_1021167</name>
</gene>
<protein>
    <submittedName>
        <fullName evidence="2">Uncharacterized protein</fullName>
    </submittedName>
</protein>
<dbReference type="OrthoDB" id="692964at2"/>
<evidence type="ECO:0000313" key="3">
    <source>
        <dbReference type="Proteomes" id="UP000184287"/>
    </source>
</evidence>
<evidence type="ECO:0000256" key="1">
    <source>
        <dbReference type="SAM" id="SignalP"/>
    </source>
</evidence>
<dbReference type="AlphaFoldDB" id="A0A1M5BFB9"/>
<accession>A0A1M5BFB9</accession>
<dbReference type="STRING" id="288992.SAMN04488522_1021167"/>
<organism evidence="2 3">
    <name type="scientific">Pedobacter caeni</name>
    <dbReference type="NCBI Taxonomy" id="288992"/>
    <lineage>
        <taxon>Bacteria</taxon>
        <taxon>Pseudomonadati</taxon>
        <taxon>Bacteroidota</taxon>
        <taxon>Sphingobacteriia</taxon>
        <taxon>Sphingobacteriales</taxon>
        <taxon>Sphingobacteriaceae</taxon>
        <taxon>Pedobacter</taxon>
    </lineage>
</organism>